<keyword evidence="2" id="KW-0238">DNA-binding</keyword>
<evidence type="ECO:0000313" key="9">
    <source>
        <dbReference type="EMBL" id="RHF84742.1"/>
    </source>
</evidence>
<evidence type="ECO:0000256" key="6">
    <source>
        <dbReference type="SAM" id="Coils"/>
    </source>
</evidence>
<dbReference type="Proteomes" id="UP000284579">
    <property type="component" value="Unassembled WGS sequence"/>
</dbReference>
<dbReference type="CDD" id="cd00338">
    <property type="entry name" value="Ser_Recombinase"/>
    <property type="match status" value="1"/>
</dbReference>
<dbReference type="InterPro" id="IPR006119">
    <property type="entry name" value="Resolv_N"/>
</dbReference>
<evidence type="ECO:0000256" key="3">
    <source>
        <dbReference type="ARBA" id="ARBA00023172"/>
    </source>
</evidence>
<name>A0A414QVE0_9FIRM</name>
<gene>
    <name evidence="9" type="ORF">DW656_05325</name>
</gene>
<evidence type="ECO:0000256" key="1">
    <source>
        <dbReference type="ARBA" id="ARBA00022908"/>
    </source>
</evidence>
<organism evidence="9 10">
    <name type="scientific">Coprococcus comes</name>
    <dbReference type="NCBI Taxonomy" id="410072"/>
    <lineage>
        <taxon>Bacteria</taxon>
        <taxon>Bacillati</taxon>
        <taxon>Bacillota</taxon>
        <taxon>Clostridia</taxon>
        <taxon>Lachnospirales</taxon>
        <taxon>Lachnospiraceae</taxon>
        <taxon>Coprococcus</taxon>
    </lineage>
</organism>
<dbReference type="InterPro" id="IPR006118">
    <property type="entry name" value="Recombinase_CS"/>
</dbReference>
<accession>A0A414QVE0</accession>
<dbReference type="EMBL" id="QRHO01000004">
    <property type="protein sequence ID" value="RHF84742.1"/>
    <property type="molecule type" value="Genomic_DNA"/>
</dbReference>
<keyword evidence="3" id="KW-0233">DNA recombination</keyword>
<dbReference type="Pfam" id="PF07508">
    <property type="entry name" value="Recombinase"/>
    <property type="match status" value="1"/>
</dbReference>
<dbReference type="AlphaFoldDB" id="A0A414QVE0"/>
<feature type="domain" description="Recombinase" evidence="8">
    <location>
        <begin position="160"/>
        <end position="256"/>
    </location>
</feature>
<feature type="coiled-coil region" evidence="6">
    <location>
        <begin position="369"/>
        <end position="396"/>
    </location>
</feature>
<evidence type="ECO:0000259" key="7">
    <source>
        <dbReference type="PROSITE" id="PS51736"/>
    </source>
</evidence>
<dbReference type="PROSITE" id="PS51737">
    <property type="entry name" value="RECOMBINASE_DNA_BIND"/>
    <property type="match status" value="1"/>
</dbReference>
<dbReference type="InterPro" id="IPR050639">
    <property type="entry name" value="SSR_resolvase"/>
</dbReference>
<dbReference type="InterPro" id="IPR036162">
    <property type="entry name" value="Resolvase-like_N_sf"/>
</dbReference>
<dbReference type="PANTHER" id="PTHR30461">
    <property type="entry name" value="DNA-INVERTASE FROM LAMBDOID PROPHAGE"/>
    <property type="match status" value="1"/>
</dbReference>
<evidence type="ECO:0008006" key="11">
    <source>
        <dbReference type="Google" id="ProtNLM"/>
    </source>
</evidence>
<dbReference type="InterPro" id="IPR025827">
    <property type="entry name" value="Zn_ribbon_recom_dom"/>
</dbReference>
<keyword evidence="6" id="KW-0175">Coiled coil</keyword>
<keyword evidence="1" id="KW-0229">DNA integration</keyword>
<dbReference type="PANTHER" id="PTHR30461:SF23">
    <property type="entry name" value="DNA RECOMBINASE-RELATED"/>
    <property type="match status" value="1"/>
</dbReference>
<evidence type="ECO:0000259" key="8">
    <source>
        <dbReference type="PROSITE" id="PS51737"/>
    </source>
</evidence>
<dbReference type="InterPro" id="IPR011109">
    <property type="entry name" value="DNA_bind_recombinase_dom"/>
</dbReference>
<protein>
    <recommendedName>
        <fullName evidence="11">Recombinase family protein</fullName>
    </recommendedName>
</protein>
<sequence length="448" mass="52698">MKKMNVGYLRVSTENQTEKYGLDLQKNKIIERAEKEGDKIDKWYIDGGYSGSTLDRPDIQRLLEDSKNGYIEKVYIYKLDRVSRDTIDTLVILYRTLPEYNVKIVSATEELSLDTPMDKMKIGIDALMGQYEREIISMRTKAGMLERVKSGLWMGGGRVPFGYYYDRNDGILHPKEEEAEKVRTMYRLYNDGYSCQRISEMLGMKGERIVVQILKRKSNIGYIEYKGNIYKGKHEAIVDEETFYKTQRFMEKRANNSYICNKFLLSGLCFCGKCGARMRYKKWANRHVLECYSRDGYKEYMVKNPNCDNKRPDAKDVEKEVSDCFKRFAVNITGRREKQYSKKELIEKELKSTVDKLKKLYELYATSESETLLEVIGKSEKRVKELRRELNRETQKKSLNTPERIEKIKKISDVWDKLDVKEQNKILKECIDKIVITDGNIDIYFNLL</sequence>
<evidence type="ECO:0000256" key="4">
    <source>
        <dbReference type="PIRSR" id="PIRSR606118-50"/>
    </source>
</evidence>
<proteinExistence type="predicted"/>
<dbReference type="Gene3D" id="3.90.1750.20">
    <property type="entry name" value="Putative Large Serine Recombinase, Chain B, Domain 2"/>
    <property type="match status" value="1"/>
</dbReference>
<dbReference type="GO" id="GO:0003677">
    <property type="term" value="F:DNA binding"/>
    <property type="evidence" value="ECO:0007669"/>
    <property type="project" value="UniProtKB-KW"/>
</dbReference>
<dbReference type="GO" id="GO:0000150">
    <property type="term" value="F:DNA strand exchange activity"/>
    <property type="evidence" value="ECO:0007669"/>
    <property type="project" value="InterPro"/>
</dbReference>
<comment type="caution">
    <text evidence="9">The sequence shown here is derived from an EMBL/GenBank/DDBJ whole genome shotgun (WGS) entry which is preliminary data.</text>
</comment>
<dbReference type="SUPFAM" id="SSF53041">
    <property type="entry name" value="Resolvase-like"/>
    <property type="match status" value="1"/>
</dbReference>
<feature type="domain" description="Resolvase/invertase-type recombinase catalytic" evidence="7">
    <location>
        <begin position="4"/>
        <end position="151"/>
    </location>
</feature>
<dbReference type="PROSITE" id="PS00397">
    <property type="entry name" value="RECOMBINASES_1"/>
    <property type="match status" value="1"/>
</dbReference>
<dbReference type="Pfam" id="PF00239">
    <property type="entry name" value="Resolvase"/>
    <property type="match status" value="1"/>
</dbReference>
<dbReference type="SMART" id="SM00857">
    <property type="entry name" value="Resolvase"/>
    <property type="match status" value="1"/>
</dbReference>
<evidence type="ECO:0000313" key="10">
    <source>
        <dbReference type="Proteomes" id="UP000284579"/>
    </source>
</evidence>
<reference evidence="9 10" key="1">
    <citation type="submission" date="2018-08" db="EMBL/GenBank/DDBJ databases">
        <title>A genome reference for cultivated species of the human gut microbiota.</title>
        <authorList>
            <person name="Zou Y."/>
            <person name="Xue W."/>
            <person name="Luo G."/>
        </authorList>
    </citation>
    <scope>NUCLEOTIDE SEQUENCE [LARGE SCALE GENOMIC DNA]</scope>
    <source>
        <strain evidence="9 10">AM23-3</strain>
    </source>
</reference>
<evidence type="ECO:0000256" key="5">
    <source>
        <dbReference type="PROSITE-ProRule" id="PRU10137"/>
    </source>
</evidence>
<dbReference type="PROSITE" id="PS51736">
    <property type="entry name" value="RECOMBINASES_3"/>
    <property type="match status" value="1"/>
</dbReference>
<dbReference type="Pfam" id="PF13408">
    <property type="entry name" value="Zn_ribbon_recom"/>
    <property type="match status" value="1"/>
</dbReference>
<dbReference type="GO" id="GO:0015074">
    <property type="term" value="P:DNA integration"/>
    <property type="evidence" value="ECO:0007669"/>
    <property type="project" value="UniProtKB-KW"/>
</dbReference>
<feature type="active site" description="O-(5'-phospho-DNA)-serine intermediate" evidence="4 5">
    <location>
        <position position="12"/>
    </location>
</feature>
<evidence type="ECO:0000256" key="2">
    <source>
        <dbReference type="ARBA" id="ARBA00023125"/>
    </source>
</evidence>
<dbReference type="RefSeq" id="WP_118198771.1">
    <property type="nucleotide sequence ID" value="NZ_QRHO01000004.1"/>
</dbReference>
<dbReference type="Gene3D" id="3.40.50.1390">
    <property type="entry name" value="Resolvase, N-terminal catalytic domain"/>
    <property type="match status" value="1"/>
</dbReference>
<dbReference type="InterPro" id="IPR038109">
    <property type="entry name" value="DNA_bind_recomb_sf"/>
</dbReference>